<reference evidence="2 3" key="1">
    <citation type="submission" date="2019-05" db="EMBL/GenBank/DDBJ databases">
        <title>Draft Whole-Genome sequence of the green sulfur bacterium Prosthecochloris vibrioformis DSM 260.</title>
        <authorList>
            <person name="Meyer T.E."/>
            <person name="Kyndt J.A."/>
        </authorList>
    </citation>
    <scope>NUCLEOTIDE SEQUENCE [LARGE SCALE GENOMIC DNA]</scope>
    <source>
        <strain evidence="2 3">DSM 260</strain>
    </source>
</reference>
<dbReference type="Proteomes" id="UP000309544">
    <property type="component" value="Unassembled WGS sequence"/>
</dbReference>
<accession>A0A5C4S0R0</accession>
<sequence length="115" mass="12879">MSWLVIMAFALPIFFGLLFMMKKFVAHMQEEQDMEIESFKSTLIDKDNPVGLSGQELERLKAQQAEAQAHLREVISKIPVEKKDGRFVPAFDKMKQNGDSMAQNGRGSESGNASA</sequence>
<gene>
    <name evidence="2" type="ORF">FGF68_06180</name>
</gene>
<organism evidence="2 3">
    <name type="scientific">Prosthecochloris vibrioformis</name>
    <name type="common">Chlorobium vibrioforme</name>
    <dbReference type="NCBI Taxonomy" id="1098"/>
    <lineage>
        <taxon>Bacteria</taxon>
        <taxon>Pseudomonadati</taxon>
        <taxon>Chlorobiota</taxon>
        <taxon>Chlorobiia</taxon>
        <taxon>Chlorobiales</taxon>
        <taxon>Chlorobiaceae</taxon>
        <taxon>Prosthecochloris</taxon>
    </lineage>
</organism>
<dbReference type="AlphaFoldDB" id="A0A5C4S0R0"/>
<evidence type="ECO:0000313" key="2">
    <source>
        <dbReference type="EMBL" id="TNJ36647.1"/>
    </source>
</evidence>
<protein>
    <submittedName>
        <fullName evidence="2">Uncharacterized protein</fullName>
    </submittedName>
</protein>
<feature type="compositionally biased region" description="Polar residues" evidence="1">
    <location>
        <begin position="97"/>
        <end position="115"/>
    </location>
</feature>
<evidence type="ECO:0000256" key="1">
    <source>
        <dbReference type="SAM" id="MobiDB-lite"/>
    </source>
</evidence>
<comment type="caution">
    <text evidence="2">The sequence shown here is derived from an EMBL/GenBank/DDBJ whole genome shotgun (WGS) entry which is preliminary data.</text>
</comment>
<keyword evidence="3" id="KW-1185">Reference proteome</keyword>
<dbReference type="RefSeq" id="WP_068866290.1">
    <property type="nucleotide sequence ID" value="NZ_VDCI01000004.1"/>
</dbReference>
<name>A0A5C4S0R0_PROVB</name>
<evidence type="ECO:0000313" key="3">
    <source>
        <dbReference type="Proteomes" id="UP000309544"/>
    </source>
</evidence>
<dbReference type="EMBL" id="VDCI01000004">
    <property type="protein sequence ID" value="TNJ36647.1"/>
    <property type="molecule type" value="Genomic_DNA"/>
</dbReference>
<proteinExistence type="predicted"/>
<feature type="region of interest" description="Disordered" evidence="1">
    <location>
        <begin position="93"/>
        <end position="115"/>
    </location>
</feature>